<evidence type="ECO:0000313" key="2">
    <source>
        <dbReference type="EMBL" id="PZR07691.1"/>
    </source>
</evidence>
<evidence type="ECO:0008006" key="4">
    <source>
        <dbReference type="Google" id="ProtNLM"/>
    </source>
</evidence>
<name>A0A2W5VC96_9BACT</name>
<protein>
    <recommendedName>
        <fullName evidence="4">PEGA domain-containing protein</fullName>
    </recommendedName>
</protein>
<comment type="caution">
    <text evidence="2">The sequence shown here is derived from an EMBL/GenBank/DDBJ whole genome shotgun (WGS) entry which is preliminary data.</text>
</comment>
<accession>A0A2W5VC96</accession>
<reference evidence="2 3" key="1">
    <citation type="submission" date="2017-08" db="EMBL/GenBank/DDBJ databases">
        <title>Infants hospitalized years apart are colonized by the same room-sourced microbial strains.</title>
        <authorList>
            <person name="Brooks B."/>
            <person name="Olm M.R."/>
            <person name="Firek B.A."/>
            <person name="Baker R."/>
            <person name="Thomas B.C."/>
            <person name="Morowitz M.J."/>
            <person name="Banfield J.F."/>
        </authorList>
    </citation>
    <scope>NUCLEOTIDE SEQUENCE [LARGE SCALE GENOMIC DNA]</scope>
    <source>
        <strain evidence="2">S2_003_000_R2_14</strain>
    </source>
</reference>
<evidence type="ECO:0000313" key="3">
    <source>
        <dbReference type="Proteomes" id="UP000249061"/>
    </source>
</evidence>
<gene>
    <name evidence="2" type="ORF">DI536_26645</name>
</gene>
<proteinExistence type="predicted"/>
<dbReference type="Proteomes" id="UP000249061">
    <property type="component" value="Unassembled WGS sequence"/>
</dbReference>
<feature type="chain" id="PRO_5016153012" description="PEGA domain-containing protein" evidence="1">
    <location>
        <begin position="18"/>
        <end position="192"/>
    </location>
</feature>
<dbReference type="EMBL" id="QFQP01000029">
    <property type="protein sequence ID" value="PZR07691.1"/>
    <property type="molecule type" value="Genomic_DNA"/>
</dbReference>
<organism evidence="2 3">
    <name type="scientific">Archangium gephyra</name>
    <dbReference type="NCBI Taxonomy" id="48"/>
    <lineage>
        <taxon>Bacteria</taxon>
        <taxon>Pseudomonadati</taxon>
        <taxon>Myxococcota</taxon>
        <taxon>Myxococcia</taxon>
        <taxon>Myxococcales</taxon>
        <taxon>Cystobacterineae</taxon>
        <taxon>Archangiaceae</taxon>
        <taxon>Archangium</taxon>
    </lineage>
</organism>
<feature type="signal peptide" evidence="1">
    <location>
        <begin position="1"/>
        <end position="17"/>
    </location>
</feature>
<evidence type="ECO:0000256" key="1">
    <source>
        <dbReference type="SAM" id="SignalP"/>
    </source>
</evidence>
<dbReference type="AlphaFoldDB" id="A0A2W5VC96"/>
<sequence length="192" mass="21422">MKFLIIALLTFSLPAAAAEVFVNGVNVDGLTNHNFEKVNVRLDERGNVQIDAPGYSVKKVSLQDKAPEPAGSITQKYYLVTEQSPSGMTEYEIDLFLNGKYFRTVKNGDEQLVTDITRSLKPGRNTVIAQAKKRYANPDRPRSQSRAHVFRVIIGEGTTANDQVTIEKQVMTFTRTAADTNDVTQEFSFTTR</sequence>
<keyword evidence="1" id="KW-0732">Signal</keyword>